<reference evidence="1 2" key="1">
    <citation type="submission" date="2019-11" db="EMBL/GenBank/DDBJ databases">
        <title>Whole genome sequence of Oryza granulata.</title>
        <authorList>
            <person name="Li W."/>
        </authorList>
    </citation>
    <scope>NUCLEOTIDE SEQUENCE [LARGE SCALE GENOMIC DNA]</scope>
    <source>
        <strain evidence="2">cv. Menghai</strain>
        <tissue evidence="1">Leaf</tissue>
    </source>
</reference>
<comment type="caution">
    <text evidence="1">The sequence shown here is derived from an EMBL/GenBank/DDBJ whole genome shotgun (WGS) entry which is preliminary data.</text>
</comment>
<sequence length="78" mass="8512">MTVGDKTFPVGFYAVADSGTPFTHLNDPAYTAWRSPTRAPVHTCAAGAREGEALPIWFTSAHMRRRCAPPLFVSADLF</sequence>
<evidence type="ECO:0000313" key="1">
    <source>
        <dbReference type="EMBL" id="KAF0888618.1"/>
    </source>
</evidence>
<gene>
    <name evidence="1" type="ORF">E2562_016085</name>
</gene>
<proteinExistence type="predicted"/>
<protein>
    <submittedName>
        <fullName evidence="1">Uncharacterized protein</fullName>
    </submittedName>
</protein>
<accession>A0A6G1BKP0</accession>
<name>A0A6G1BKP0_9ORYZ</name>
<keyword evidence="2" id="KW-1185">Reference proteome</keyword>
<organism evidence="1 2">
    <name type="scientific">Oryza meyeriana var. granulata</name>
    <dbReference type="NCBI Taxonomy" id="110450"/>
    <lineage>
        <taxon>Eukaryota</taxon>
        <taxon>Viridiplantae</taxon>
        <taxon>Streptophyta</taxon>
        <taxon>Embryophyta</taxon>
        <taxon>Tracheophyta</taxon>
        <taxon>Spermatophyta</taxon>
        <taxon>Magnoliopsida</taxon>
        <taxon>Liliopsida</taxon>
        <taxon>Poales</taxon>
        <taxon>Poaceae</taxon>
        <taxon>BOP clade</taxon>
        <taxon>Oryzoideae</taxon>
        <taxon>Oryzeae</taxon>
        <taxon>Oryzinae</taxon>
        <taxon>Oryza</taxon>
        <taxon>Oryza meyeriana</taxon>
    </lineage>
</organism>
<dbReference type="AlphaFoldDB" id="A0A6G1BKP0"/>
<evidence type="ECO:0000313" key="2">
    <source>
        <dbReference type="Proteomes" id="UP000479710"/>
    </source>
</evidence>
<dbReference type="Proteomes" id="UP000479710">
    <property type="component" value="Unassembled WGS sequence"/>
</dbReference>
<dbReference type="EMBL" id="SPHZ02000012">
    <property type="protein sequence ID" value="KAF0888618.1"/>
    <property type="molecule type" value="Genomic_DNA"/>
</dbReference>